<keyword evidence="3" id="KW-1185">Reference proteome</keyword>
<keyword evidence="1" id="KW-0175">Coiled coil</keyword>
<dbReference type="RefSeq" id="XP_020823694.1">
    <property type="nucleotide sequence ID" value="XM_020968035.1"/>
</dbReference>
<dbReference type="InParanoid" id="A0A6P5IYN9"/>
<feature type="region of interest" description="Disordered" evidence="2">
    <location>
        <begin position="98"/>
        <end position="151"/>
    </location>
</feature>
<dbReference type="AlphaFoldDB" id="A0A6P5IYN9"/>
<accession>A0A6P5IYN9</accession>
<feature type="coiled-coil region" evidence="1">
    <location>
        <begin position="161"/>
        <end position="195"/>
    </location>
</feature>
<evidence type="ECO:0000256" key="1">
    <source>
        <dbReference type="SAM" id="Coils"/>
    </source>
</evidence>
<feature type="compositionally biased region" description="Low complexity" evidence="2">
    <location>
        <begin position="35"/>
        <end position="49"/>
    </location>
</feature>
<evidence type="ECO:0000256" key="2">
    <source>
        <dbReference type="SAM" id="MobiDB-lite"/>
    </source>
</evidence>
<reference evidence="4" key="1">
    <citation type="submission" date="2025-08" db="UniProtKB">
        <authorList>
            <consortium name="RefSeq"/>
        </authorList>
    </citation>
    <scope>IDENTIFICATION</scope>
    <source>
        <tissue evidence="4">Spleen</tissue>
    </source>
</reference>
<feature type="region of interest" description="Disordered" evidence="2">
    <location>
        <begin position="35"/>
        <end position="68"/>
    </location>
</feature>
<protein>
    <submittedName>
        <fullName evidence="4">Uncharacterized protein LOC110195331</fullName>
    </submittedName>
</protein>
<dbReference type="KEGG" id="pcw:110195331"/>
<dbReference type="GeneID" id="110195331"/>
<evidence type="ECO:0000313" key="4">
    <source>
        <dbReference type="RefSeq" id="XP_020823694.1"/>
    </source>
</evidence>
<proteinExistence type="predicted"/>
<sequence length="232" mass="25483">MRQRPGSWARGPPGMAEGKLEVLEKFFQPPWAWEQASSWSSASPSPASSGHLPQLGRGPVIGGRGPGERLRFSAFLDEVTQRVLSPAQLRALGWRGALDQRRHSPPPGSQLVFPEDQLSETQTQTQPESVEPRGGSLDTRSTGEDGDGDPKFDLEQVWEELMTLKEQFLRLQEDLASTRRAHQVLEEKLQSLVSRLASSPPGPPVFLLLNEAPSCSLDSSMPWASPELREGG</sequence>
<name>A0A6P5IYN9_PHACI</name>
<gene>
    <name evidence="4" type="primary">LOC110195331</name>
</gene>
<dbReference type="Proteomes" id="UP000515140">
    <property type="component" value="Unplaced"/>
</dbReference>
<evidence type="ECO:0000313" key="3">
    <source>
        <dbReference type="Proteomes" id="UP000515140"/>
    </source>
</evidence>
<feature type="compositionally biased region" description="Polar residues" evidence="2">
    <location>
        <begin position="119"/>
        <end position="128"/>
    </location>
</feature>
<organism evidence="3 4">
    <name type="scientific">Phascolarctos cinereus</name>
    <name type="common">Koala</name>
    <dbReference type="NCBI Taxonomy" id="38626"/>
    <lineage>
        <taxon>Eukaryota</taxon>
        <taxon>Metazoa</taxon>
        <taxon>Chordata</taxon>
        <taxon>Craniata</taxon>
        <taxon>Vertebrata</taxon>
        <taxon>Euteleostomi</taxon>
        <taxon>Mammalia</taxon>
        <taxon>Metatheria</taxon>
        <taxon>Diprotodontia</taxon>
        <taxon>Phascolarctidae</taxon>
        <taxon>Phascolarctos</taxon>
    </lineage>
</organism>